<feature type="domain" description="Methyl-accepting transducer" evidence="11">
    <location>
        <begin position="391"/>
        <end position="662"/>
    </location>
</feature>
<dbReference type="InterPro" id="IPR004089">
    <property type="entry name" value="MCPsignal_dom"/>
</dbReference>
<dbReference type="AlphaFoldDB" id="A0A0U1L054"/>
<name>A0A0U1L054_9FIRM</name>
<evidence type="ECO:0000256" key="2">
    <source>
        <dbReference type="ARBA" id="ARBA00022475"/>
    </source>
</evidence>
<dbReference type="SMART" id="SM00283">
    <property type="entry name" value="MA"/>
    <property type="match status" value="1"/>
</dbReference>
<dbReference type="Pfam" id="PF02743">
    <property type="entry name" value="dCache_1"/>
    <property type="match status" value="1"/>
</dbReference>
<evidence type="ECO:0000256" key="1">
    <source>
        <dbReference type="ARBA" id="ARBA00004651"/>
    </source>
</evidence>
<dbReference type="GO" id="GO:0005886">
    <property type="term" value="C:plasma membrane"/>
    <property type="evidence" value="ECO:0007669"/>
    <property type="project" value="UniProtKB-SubCell"/>
</dbReference>
<keyword evidence="2" id="KW-1003">Cell membrane</keyword>
<keyword evidence="7 9" id="KW-0807">Transducer</keyword>
<dbReference type="GO" id="GO:0006935">
    <property type="term" value="P:chemotaxis"/>
    <property type="evidence" value="ECO:0007669"/>
    <property type="project" value="UniProtKB-KW"/>
</dbReference>
<dbReference type="Proteomes" id="UP000049855">
    <property type="component" value="Unassembled WGS sequence"/>
</dbReference>
<dbReference type="CDD" id="cd12912">
    <property type="entry name" value="PDC2_MCP_like"/>
    <property type="match status" value="1"/>
</dbReference>
<dbReference type="CDD" id="cd12914">
    <property type="entry name" value="PDC1_DGC_like"/>
    <property type="match status" value="1"/>
</dbReference>
<evidence type="ECO:0000256" key="7">
    <source>
        <dbReference type="ARBA" id="ARBA00023224"/>
    </source>
</evidence>
<feature type="transmembrane region" description="Helical" evidence="10">
    <location>
        <begin position="12"/>
        <end position="32"/>
    </location>
</feature>
<dbReference type="Pfam" id="PF00672">
    <property type="entry name" value="HAMP"/>
    <property type="match status" value="1"/>
</dbReference>
<keyword evidence="3" id="KW-0145">Chemotaxis</keyword>
<keyword evidence="14" id="KW-1185">Reference proteome</keyword>
<evidence type="ECO:0000259" key="12">
    <source>
        <dbReference type="PROSITE" id="PS50885"/>
    </source>
</evidence>
<evidence type="ECO:0000313" key="14">
    <source>
        <dbReference type="Proteomes" id="UP000049855"/>
    </source>
</evidence>
<proteinExistence type="inferred from homology"/>
<dbReference type="PROSITE" id="PS50111">
    <property type="entry name" value="CHEMOTAXIS_TRANSDUC_2"/>
    <property type="match status" value="1"/>
</dbReference>
<dbReference type="GO" id="GO:0007165">
    <property type="term" value="P:signal transduction"/>
    <property type="evidence" value="ECO:0007669"/>
    <property type="project" value="UniProtKB-KW"/>
</dbReference>
<dbReference type="PANTHER" id="PTHR32089">
    <property type="entry name" value="METHYL-ACCEPTING CHEMOTAXIS PROTEIN MCPB"/>
    <property type="match status" value="1"/>
</dbReference>
<feature type="domain" description="HAMP" evidence="12">
    <location>
        <begin position="319"/>
        <end position="372"/>
    </location>
</feature>
<keyword evidence="5 10" id="KW-1133">Transmembrane helix</keyword>
<dbReference type="Pfam" id="PF00015">
    <property type="entry name" value="MCPsignal"/>
    <property type="match status" value="1"/>
</dbReference>
<evidence type="ECO:0000313" key="13">
    <source>
        <dbReference type="EMBL" id="CQR72925.1"/>
    </source>
</evidence>
<evidence type="ECO:0000256" key="8">
    <source>
        <dbReference type="ARBA" id="ARBA00029447"/>
    </source>
</evidence>
<evidence type="ECO:0000256" key="4">
    <source>
        <dbReference type="ARBA" id="ARBA00022692"/>
    </source>
</evidence>
<comment type="similarity">
    <text evidence="8">Belongs to the methyl-accepting chemotaxis (MCP) protein family.</text>
</comment>
<organism evidence="13 14">
    <name type="scientific">Sporomusa ovata</name>
    <dbReference type="NCBI Taxonomy" id="2378"/>
    <lineage>
        <taxon>Bacteria</taxon>
        <taxon>Bacillati</taxon>
        <taxon>Bacillota</taxon>
        <taxon>Negativicutes</taxon>
        <taxon>Selenomonadales</taxon>
        <taxon>Sporomusaceae</taxon>
        <taxon>Sporomusa</taxon>
    </lineage>
</organism>
<dbReference type="Gene3D" id="3.30.450.20">
    <property type="entry name" value="PAS domain"/>
    <property type="match status" value="1"/>
</dbReference>
<dbReference type="EMBL" id="CTRP01000011">
    <property type="protein sequence ID" value="CQR72925.1"/>
    <property type="molecule type" value="Genomic_DNA"/>
</dbReference>
<dbReference type="PANTHER" id="PTHR32089:SF112">
    <property type="entry name" value="LYSOZYME-LIKE PROTEIN-RELATED"/>
    <property type="match status" value="1"/>
</dbReference>
<feature type="transmembrane region" description="Helical" evidence="10">
    <location>
        <begin position="294"/>
        <end position="318"/>
    </location>
</feature>
<dbReference type="InterPro" id="IPR033479">
    <property type="entry name" value="dCache_1"/>
</dbReference>
<keyword evidence="4 10" id="KW-0812">Transmembrane</keyword>
<dbReference type="Gene3D" id="1.10.287.950">
    <property type="entry name" value="Methyl-accepting chemotaxis protein"/>
    <property type="match status" value="1"/>
</dbReference>
<accession>A0A0U1L054</accession>
<reference evidence="14" key="1">
    <citation type="submission" date="2015-03" db="EMBL/GenBank/DDBJ databases">
        <authorList>
            <person name="Nijsse Bart"/>
        </authorList>
    </citation>
    <scope>NUCLEOTIDE SEQUENCE [LARGE SCALE GENOMIC DNA]</scope>
</reference>
<dbReference type="InterPro" id="IPR003660">
    <property type="entry name" value="HAMP_dom"/>
</dbReference>
<protein>
    <submittedName>
        <fullName evidence="13">Methyl-accepting chemotaxis protein</fullName>
    </submittedName>
</protein>
<evidence type="ECO:0000256" key="6">
    <source>
        <dbReference type="ARBA" id="ARBA00023136"/>
    </source>
</evidence>
<comment type="subcellular location">
    <subcellularLocation>
        <location evidence="1">Cell membrane</location>
        <topology evidence="1">Multi-pass membrane protein</topology>
    </subcellularLocation>
</comment>
<sequence>MKVTSIKVKLLLIFLPFVIVSFVILSGIGYFLSRQALSQSVEDTAKSIGADYSHRIESHINGAKVQLESFSSISPIYNPVDEQTLVKNLNDCSKHLDGLANIIYLNPSGSGLRPDGSKVKAGDREYFKKTIATSKPVVSDVIVSRTTGKVGINVAVPVLNQGQLTGVLTGSMAMDSLAELVKELKFQDSGYGYILDSTGTVIVNPHNKDVEGKLTLSSKTINPDLNLKVTELDSNLVNLFNKAASSGNQVRGEYISEEGVNVIGIITPINLTGGNRWFMVVNAPEEEALHEVNALMWAMLSVSIVCLVAAIVFVIIISRRIANPIVLMRDECLLLANGDLRERKRTIVSDDEIGQLVNGFADMRNNLYSLIFKIKDSTSQMADISCNMAEGANQNGETANKIAITITQIAEGATQQNKQIIEIREKVEATREHVHAGLAEAVATLEYATGTSQATNEGIKSLQAATDQLSCLQDIVKSATGSMQNLGRRSHEISSIVDIITGIAGQTNLLSLNAAIEAARAGEHGRGFGVVAEEVRKLAEQSAHAATQISNLVQDIQSETDATVRIMEDSMTQVDLQVSNFDTVGEVIKKATDAIVQSERNISSLQSHLEILEKYSINVQEAVATIAEVVEGTADATGEVAATSEEQSASTEEISALSRNIADIAEELKMLINKFQV</sequence>
<evidence type="ECO:0000256" key="5">
    <source>
        <dbReference type="ARBA" id="ARBA00022989"/>
    </source>
</evidence>
<evidence type="ECO:0000256" key="10">
    <source>
        <dbReference type="SAM" id="Phobius"/>
    </source>
</evidence>
<evidence type="ECO:0000256" key="9">
    <source>
        <dbReference type="PROSITE-ProRule" id="PRU00284"/>
    </source>
</evidence>
<dbReference type="CDD" id="cd11386">
    <property type="entry name" value="MCP_signal"/>
    <property type="match status" value="1"/>
</dbReference>
<dbReference type="SUPFAM" id="SSF103190">
    <property type="entry name" value="Sensory domain-like"/>
    <property type="match status" value="1"/>
</dbReference>
<keyword evidence="6 10" id="KW-0472">Membrane</keyword>
<dbReference type="InterPro" id="IPR029151">
    <property type="entry name" value="Sensor-like_sf"/>
</dbReference>
<dbReference type="RefSeq" id="WP_021168606.1">
    <property type="nucleotide sequence ID" value="NZ_CTRP01000011.1"/>
</dbReference>
<evidence type="ECO:0000259" key="11">
    <source>
        <dbReference type="PROSITE" id="PS50111"/>
    </source>
</evidence>
<dbReference type="CDD" id="cd06225">
    <property type="entry name" value="HAMP"/>
    <property type="match status" value="1"/>
</dbReference>
<dbReference type="PROSITE" id="PS50885">
    <property type="entry name" value="HAMP"/>
    <property type="match status" value="1"/>
</dbReference>
<evidence type="ECO:0000256" key="3">
    <source>
        <dbReference type="ARBA" id="ARBA00022500"/>
    </source>
</evidence>
<dbReference type="SUPFAM" id="SSF58104">
    <property type="entry name" value="Methyl-accepting chemotaxis protein (MCP) signaling domain"/>
    <property type="match status" value="1"/>
</dbReference>
<gene>
    <name evidence="13" type="ORF">SpAn4DRAFT_3385</name>
</gene>